<evidence type="ECO:0000313" key="2">
    <source>
        <dbReference type="Proteomes" id="UP000326565"/>
    </source>
</evidence>
<evidence type="ECO:0000313" key="1">
    <source>
        <dbReference type="EMBL" id="KAB8070768.1"/>
    </source>
</evidence>
<reference evidence="1 2" key="1">
    <citation type="submission" date="2019-04" db="EMBL/GenBank/DDBJ databases">
        <title>Friends and foes A comparative genomics study of 23 Aspergillus species from section Flavi.</title>
        <authorList>
            <consortium name="DOE Joint Genome Institute"/>
            <person name="Kjaerbolling I."/>
            <person name="Vesth T."/>
            <person name="Frisvad J.C."/>
            <person name="Nybo J.L."/>
            <person name="Theobald S."/>
            <person name="Kildgaard S."/>
            <person name="Isbrandt T."/>
            <person name="Kuo A."/>
            <person name="Sato A."/>
            <person name="Lyhne E.K."/>
            <person name="Kogle M.E."/>
            <person name="Wiebenga A."/>
            <person name="Kun R.S."/>
            <person name="Lubbers R.J."/>
            <person name="Makela M.R."/>
            <person name="Barry K."/>
            <person name="Chovatia M."/>
            <person name="Clum A."/>
            <person name="Daum C."/>
            <person name="Haridas S."/>
            <person name="He G."/>
            <person name="LaButti K."/>
            <person name="Lipzen A."/>
            <person name="Mondo S."/>
            <person name="Riley R."/>
            <person name="Salamov A."/>
            <person name="Simmons B.A."/>
            <person name="Magnuson J.K."/>
            <person name="Henrissat B."/>
            <person name="Mortensen U.H."/>
            <person name="Larsen T.O."/>
            <person name="Devries R.P."/>
            <person name="Grigoriev I.V."/>
            <person name="Machida M."/>
            <person name="Baker S.E."/>
            <person name="Andersen M.R."/>
        </authorList>
    </citation>
    <scope>NUCLEOTIDE SEQUENCE [LARGE SCALE GENOMIC DNA]</scope>
    <source>
        <strain evidence="1 2">CBS 151.66</strain>
    </source>
</reference>
<gene>
    <name evidence="1" type="ORF">BDV29DRAFT_180368</name>
</gene>
<organism evidence="1 2">
    <name type="scientific">Aspergillus leporis</name>
    <dbReference type="NCBI Taxonomy" id="41062"/>
    <lineage>
        <taxon>Eukaryota</taxon>
        <taxon>Fungi</taxon>
        <taxon>Dikarya</taxon>
        <taxon>Ascomycota</taxon>
        <taxon>Pezizomycotina</taxon>
        <taxon>Eurotiomycetes</taxon>
        <taxon>Eurotiomycetidae</taxon>
        <taxon>Eurotiales</taxon>
        <taxon>Aspergillaceae</taxon>
        <taxon>Aspergillus</taxon>
        <taxon>Aspergillus subgen. Circumdati</taxon>
    </lineage>
</organism>
<dbReference type="Proteomes" id="UP000326565">
    <property type="component" value="Unassembled WGS sequence"/>
</dbReference>
<proteinExistence type="predicted"/>
<name>A0A5N5WQE3_9EURO</name>
<keyword evidence="2" id="KW-1185">Reference proteome</keyword>
<dbReference type="AlphaFoldDB" id="A0A5N5WQE3"/>
<dbReference type="EMBL" id="ML732292">
    <property type="protein sequence ID" value="KAB8070768.1"/>
    <property type="molecule type" value="Genomic_DNA"/>
</dbReference>
<sequence length="93" mass="10902">MLTRIRAHQWFSAWMRRPLSVLRLRLSRYTAPLPPRSRCWWLRQWRAIGLSRAPRPAFDQSLKSAPRLGLIINNSISVLRAFSLQELVGSQSF</sequence>
<protein>
    <submittedName>
        <fullName evidence="1">Uncharacterized protein</fullName>
    </submittedName>
</protein>
<accession>A0A5N5WQE3</accession>